<proteinExistence type="predicted"/>
<evidence type="ECO:0000313" key="1">
    <source>
        <dbReference type="EMBL" id="SFH18872.1"/>
    </source>
</evidence>
<dbReference type="RefSeq" id="WP_092474050.1">
    <property type="nucleotide sequence ID" value="NZ_FOOX01000019.1"/>
</dbReference>
<evidence type="ECO:0008006" key="3">
    <source>
        <dbReference type="Google" id="ProtNLM"/>
    </source>
</evidence>
<keyword evidence="2" id="KW-1185">Reference proteome</keyword>
<organism evidence="1 2">
    <name type="scientific">Desulfotruncus arcticus DSM 17038</name>
    <dbReference type="NCBI Taxonomy" id="1121424"/>
    <lineage>
        <taxon>Bacteria</taxon>
        <taxon>Bacillati</taxon>
        <taxon>Bacillota</taxon>
        <taxon>Clostridia</taxon>
        <taxon>Eubacteriales</taxon>
        <taxon>Desulfallaceae</taxon>
        <taxon>Desulfotruncus</taxon>
    </lineage>
</organism>
<name>A0A1I2XZR8_9FIRM</name>
<dbReference type="PROSITE" id="PS51257">
    <property type="entry name" value="PROKAR_LIPOPROTEIN"/>
    <property type="match status" value="1"/>
</dbReference>
<dbReference type="OrthoDB" id="1808902at2"/>
<gene>
    <name evidence="1" type="ORF">SAMN05660649_04211</name>
</gene>
<sequence>MKLRLSFIFIAVLIITLVAPGATLACWINLSSQELIQQADVLLIGDIVGPIGEEKIKLQGLSESRWVTKWKVKVYYYLKGSQKSNEFIVATPGAENKSIMTSADYRLDQWGHTVLLFLRSGEGLYEPLSPQGVVNLQKNESSQKTEGPLNGQFILDQFEIVDRKISPTEKSELEKFILQNNLFASPNNVTEAHSFNLKGFTELELPSKGGKPLIIYCLIA</sequence>
<evidence type="ECO:0000313" key="2">
    <source>
        <dbReference type="Proteomes" id="UP000199337"/>
    </source>
</evidence>
<dbReference type="Proteomes" id="UP000199337">
    <property type="component" value="Unassembled WGS sequence"/>
</dbReference>
<dbReference type="AlphaFoldDB" id="A0A1I2XZR8"/>
<dbReference type="EMBL" id="FOOX01000019">
    <property type="protein sequence ID" value="SFH18872.1"/>
    <property type="molecule type" value="Genomic_DNA"/>
</dbReference>
<accession>A0A1I2XZR8</accession>
<protein>
    <recommendedName>
        <fullName evidence="3">Lipoprotein</fullName>
    </recommendedName>
</protein>
<reference evidence="2" key="1">
    <citation type="submission" date="2016-10" db="EMBL/GenBank/DDBJ databases">
        <authorList>
            <person name="Varghese N."/>
            <person name="Submissions S."/>
        </authorList>
    </citation>
    <scope>NUCLEOTIDE SEQUENCE [LARGE SCALE GENOMIC DNA]</scope>
    <source>
        <strain evidence="2">DSM 17038</strain>
    </source>
</reference>